<evidence type="ECO:0000256" key="4">
    <source>
        <dbReference type="ARBA" id="ARBA00022643"/>
    </source>
</evidence>
<name>A0A2P7QK55_9SPHN</name>
<dbReference type="NCBIfam" id="NF008398">
    <property type="entry name" value="PRK11197.1"/>
    <property type="match status" value="1"/>
</dbReference>
<evidence type="ECO:0000256" key="2">
    <source>
        <dbReference type="ARBA" id="ARBA00022475"/>
    </source>
</evidence>
<dbReference type="RefSeq" id="WP_106514415.1">
    <property type="nucleotide sequence ID" value="NZ_PXYI01000006.1"/>
</dbReference>
<keyword evidence="2" id="KW-1003">Cell membrane</keyword>
<keyword evidence="3 9" id="KW-0285">Flavoprotein</keyword>
<feature type="binding site" evidence="9">
    <location>
        <position position="127"/>
    </location>
    <ligand>
        <name>FMN</name>
        <dbReference type="ChEBI" id="CHEBI:58210"/>
    </ligand>
</feature>
<dbReference type="InterPro" id="IPR020920">
    <property type="entry name" value="LldD"/>
</dbReference>
<comment type="caution">
    <text evidence="11">The sequence shown here is derived from an EMBL/GenBank/DDBJ whole genome shotgun (WGS) entry which is preliminary data.</text>
</comment>
<feature type="binding site" evidence="9">
    <location>
        <position position="276"/>
    </location>
    <ligand>
        <name>FMN</name>
        <dbReference type="ChEBI" id="CHEBI:58210"/>
    </ligand>
</feature>
<evidence type="ECO:0000313" key="12">
    <source>
        <dbReference type="Proteomes" id="UP000241167"/>
    </source>
</evidence>
<feature type="binding site" evidence="9">
    <location>
        <position position="155"/>
    </location>
    <ligand>
        <name>FMN</name>
        <dbReference type="ChEBI" id="CHEBI:58210"/>
    </ligand>
</feature>
<dbReference type="EMBL" id="PXYI01000006">
    <property type="protein sequence ID" value="PSJ38349.1"/>
    <property type="molecule type" value="Genomic_DNA"/>
</dbReference>
<comment type="cofactor">
    <cofactor evidence="1">
        <name>FMN</name>
        <dbReference type="ChEBI" id="CHEBI:58210"/>
    </cofactor>
</comment>
<evidence type="ECO:0000259" key="10">
    <source>
        <dbReference type="PROSITE" id="PS51349"/>
    </source>
</evidence>
<dbReference type="Gene3D" id="3.20.20.70">
    <property type="entry name" value="Aldolase class I"/>
    <property type="match status" value="1"/>
</dbReference>
<reference evidence="11 12" key="1">
    <citation type="submission" date="2018-03" db="EMBL/GenBank/DDBJ databases">
        <title>The draft genome of Sphingosinicella sp. GL-C-18.</title>
        <authorList>
            <person name="Liu L."/>
            <person name="Li L."/>
            <person name="Liang L."/>
            <person name="Zhang X."/>
            <person name="Wang T."/>
        </authorList>
    </citation>
    <scope>NUCLEOTIDE SEQUENCE [LARGE SCALE GENOMIC DNA]</scope>
    <source>
        <strain evidence="11 12">GL-C-18</strain>
    </source>
</reference>
<accession>A0A2P7QK55</accession>
<feature type="binding site" evidence="9">
    <location>
        <position position="129"/>
    </location>
    <ligand>
        <name>glyoxylate</name>
        <dbReference type="ChEBI" id="CHEBI:36655"/>
    </ligand>
</feature>
<keyword evidence="4 9" id="KW-0288">FMN</keyword>
<dbReference type="InterPro" id="IPR012133">
    <property type="entry name" value="Alpha-hydoxy_acid_DH_FMN"/>
</dbReference>
<dbReference type="NCBIfam" id="NF033901">
    <property type="entry name" value="L_lactate_LldD"/>
    <property type="match status" value="1"/>
</dbReference>
<feature type="binding site" evidence="9">
    <location>
        <begin position="332"/>
        <end position="333"/>
    </location>
    <ligand>
        <name>FMN</name>
        <dbReference type="ChEBI" id="CHEBI:58210"/>
    </ligand>
</feature>
<dbReference type="InterPro" id="IPR013785">
    <property type="entry name" value="Aldolase_TIM"/>
</dbReference>
<feature type="active site" description="Proton acceptor" evidence="8">
    <location>
        <position position="278"/>
    </location>
</feature>
<keyword evidence="6" id="KW-0472">Membrane</keyword>
<comment type="similarity">
    <text evidence="7">Belongs to the FMN-dependent alpha-hydroxy acid dehydrogenase family.</text>
</comment>
<dbReference type="GO" id="GO:0005886">
    <property type="term" value="C:plasma membrane"/>
    <property type="evidence" value="ECO:0007669"/>
    <property type="project" value="TreeGrafter"/>
</dbReference>
<dbReference type="PIRSF" id="PIRSF000138">
    <property type="entry name" value="Al-hdrx_acd_dh"/>
    <property type="match status" value="1"/>
</dbReference>
<dbReference type="PROSITE" id="PS00557">
    <property type="entry name" value="FMN_HYDROXY_ACID_DH_1"/>
    <property type="match status" value="1"/>
</dbReference>
<feature type="binding site" evidence="9">
    <location>
        <position position="24"/>
    </location>
    <ligand>
        <name>glyoxylate</name>
        <dbReference type="ChEBI" id="CHEBI:36655"/>
    </ligand>
</feature>
<dbReference type="Pfam" id="PF01070">
    <property type="entry name" value="FMN_dh"/>
    <property type="match status" value="1"/>
</dbReference>
<sequence>MKAASVIDYRELARARLPRFLFEYIDGGSYAEVTLRRNIADLEQVALRQRVLRDVSTIDLSTRLFGQELAMPVALAPIGLAGMNARRGERQAVRAAEKASIPFTLSTVSACALAEVAEAAAKPFWFQLYMIRDRGFMKDLLAEAAALGCPTLMFTVDMPVPGSRYRDYRSGLAGAPGLRGAVRRTLQAMMRPRWAWDVGIHGRPHALGNVAPVLGPNTGLEDFFAWMRNNFEPNVGWHDIEWIRSQWSGSIVIKGILDADDAHLAAEAGADGIVVSNHGGRQLDGTLSSARALPPIADRLGGRMTILADGGIRSGLDVVRMLALGADGVLLGRAWAYALAAGGEKAITHMLDLVRAEMNVAMALTGTIRIADIDRSIVHDLGTPDLGAA</sequence>
<proteinExistence type="inferred from homology"/>
<evidence type="ECO:0000256" key="8">
    <source>
        <dbReference type="PIRSR" id="PIRSR000138-1"/>
    </source>
</evidence>
<dbReference type="OrthoDB" id="9770452at2"/>
<gene>
    <name evidence="11" type="ORF">C7I55_18015</name>
</gene>
<evidence type="ECO:0000313" key="11">
    <source>
        <dbReference type="EMBL" id="PSJ38349.1"/>
    </source>
</evidence>
<evidence type="ECO:0000256" key="5">
    <source>
        <dbReference type="ARBA" id="ARBA00023002"/>
    </source>
</evidence>
<evidence type="ECO:0000256" key="6">
    <source>
        <dbReference type="ARBA" id="ARBA00023136"/>
    </source>
</evidence>
<evidence type="ECO:0000256" key="7">
    <source>
        <dbReference type="ARBA" id="ARBA00024042"/>
    </source>
</evidence>
<dbReference type="PANTHER" id="PTHR10578:SF85">
    <property type="entry name" value="L-LACTATE DEHYDROGENASE"/>
    <property type="match status" value="1"/>
</dbReference>
<evidence type="ECO:0000256" key="3">
    <source>
        <dbReference type="ARBA" id="ARBA00022630"/>
    </source>
</evidence>
<dbReference type="FunFam" id="3.20.20.70:FF:000029">
    <property type="entry name" value="L-lactate dehydrogenase"/>
    <property type="match status" value="1"/>
</dbReference>
<feature type="binding site" evidence="9">
    <location>
        <begin position="309"/>
        <end position="313"/>
    </location>
    <ligand>
        <name>FMN</name>
        <dbReference type="ChEBI" id="CHEBI:58210"/>
    </ligand>
</feature>
<dbReference type="InterPro" id="IPR037396">
    <property type="entry name" value="FMN_HAD"/>
</dbReference>
<dbReference type="CDD" id="cd02809">
    <property type="entry name" value="alpha_hydroxyacid_oxid_FMN"/>
    <property type="match status" value="1"/>
</dbReference>
<dbReference type="InterPro" id="IPR000262">
    <property type="entry name" value="FMN-dep_DH"/>
</dbReference>
<dbReference type="GO" id="GO:0004459">
    <property type="term" value="F:L-lactate dehydrogenase (NAD+) activity"/>
    <property type="evidence" value="ECO:0007669"/>
    <property type="project" value="TreeGrafter"/>
</dbReference>
<evidence type="ECO:0000256" key="1">
    <source>
        <dbReference type="ARBA" id="ARBA00001917"/>
    </source>
</evidence>
<dbReference type="GO" id="GO:0009060">
    <property type="term" value="P:aerobic respiration"/>
    <property type="evidence" value="ECO:0007669"/>
    <property type="project" value="TreeGrafter"/>
</dbReference>
<dbReference type="AlphaFoldDB" id="A0A2P7QK55"/>
<evidence type="ECO:0000256" key="9">
    <source>
        <dbReference type="PIRSR" id="PIRSR000138-2"/>
    </source>
</evidence>
<dbReference type="PROSITE" id="PS51349">
    <property type="entry name" value="FMN_HYDROXY_ACID_DH_2"/>
    <property type="match status" value="1"/>
</dbReference>
<feature type="binding site" evidence="9">
    <location>
        <position position="254"/>
    </location>
    <ligand>
        <name>FMN</name>
        <dbReference type="ChEBI" id="CHEBI:58210"/>
    </ligand>
</feature>
<dbReference type="InterPro" id="IPR008259">
    <property type="entry name" value="FMN_hydac_DH_AS"/>
</dbReference>
<organism evidence="11 12">
    <name type="scientific">Allosphingosinicella deserti</name>
    <dbReference type="NCBI Taxonomy" id="2116704"/>
    <lineage>
        <taxon>Bacteria</taxon>
        <taxon>Pseudomonadati</taxon>
        <taxon>Pseudomonadota</taxon>
        <taxon>Alphaproteobacteria</taxon>
        <taxon>Sphingomonadales</taxon>
        <taxon>Sphingomonadaceae</taxon>
        <taxon>Allosphingosinicella</taxon>
    </lineage>
</organism>
<feature type="binding site" evidence="9">
    <location>
        <position position="281"/>
    </location>
    <ligand>
        <name>glyoxylate</name>
        <dbReference type="ChEBI" id="CHEBI:36655"/>
    </ligand>
</feature>
<dbReference type="Proteomes" id="UP000241167">
    <property type="component" value="Unassembled WGS sequence"/>
</dbReference>
<dbReference type="GO" id="GO:0006089">
    <property type="term" value="P:lactate metabolic process"/>
    <property type="evidence" value="ECO:0007669"/>
    <property type="project" value="InterPro"/>
</dbReference>
<dbReference type="PANTHER" id="PTHR10578">
    <property type="entry name" value="S -2-HYDROXY-ACID OXIDASE-RELATED"/>
    <property type="match status" value="1"/>
</dbReference>
<feature type="binding site" evidence="9">
    <location>
        <position position="278"/>
    </location>
    <ligand>
        <name>glyoxylate</name>
        <dbReference type="ChEBI" id="CHEBI:36655"/>
    </ligand>
</feature>
<feature type="binding site" evidence="9">
    <location>
        <position position="106"/>
    </location>
    <ligand>
        <name>FMN</name>
        <dbReference type="ChEBI" id="CHEBI:58210"/>
    </ligand>
</feature>
<feature type="domain" description="FMN hydroxy acid dehydrogenase" evidence="10">
    <location>
        <begin position="1"/>
        <end position="383"/>
    </location>
</feature>
<dbReference type="GO" id="GO:0010181">
    <property type="term" value="F:FMN binding"/>
    <property type="evidence" value="ECO:0007669"/>
    <property type="project" value="InterPro"/>
</dbReference>
<feature type="binding site" evidence="9">
    <location>
        <position position="164"/>
    </location>
    <ligand>
        <name>glyoxylate</name>
        <dbReference type="ChEBI" id="CHEBI:36655"/>
    </ligand>
</feature>
<dbReference type="SUPFAM" id="SSF51395">
    <property type="entry name" value="FMN-linked oxidoreductases"/>
    <property type="match status" value="1"/>
</dbReference>
<keyword evidence="5" id="KW-0560">Oxidoreductase</keyword>
<feature type="binding site" evidence="9">
    <location>
        <begin position="77"/>
        <end position="79"/>
    </location>
    <ligand>
        <name>FMN</name>
        <dbReference type="ChEBI" id="CHEBI:58210"/>
    </ligand>
</feature>
<keyword evidence="12" id="KW-1185">Reference proteome</keyword>
<protein>
    <submittedName>
        <fullName evidence="11">L-lactate dehydrogenase</fullName>
    </submittedName>
</protein>